<organism evidence="1">
    <name type="scientific">Ophidiomyces ophidiicola</name>
    <dbReference type="NCBI Taxonomy" id="1387563"/>
    <lineage>
        <taxon>Eukaryota</taxon>
        <taxon>Fungi</taxon>
        <taxon>Dikarya</taxon>
        <taxon>Ascomycota</taxon>
        <taxon>Pezizomycotina</taxon>
        <taxon>Eurotiomycetes</taxon>
        <taxon>Eurotiomycetidae</taxon>
        <taxon>Onygenales</taxon>
        <taxon>Onygenaceae</taxon>
        <taxon>Ophidiomyces</taxon>
    </lineage>
</organism>
<reference evidence="1" key="1">
    <citation type="journal article" date="2022" name="bioRxiv">
        <title>Population genetic analysis of Ophidiomyces ophidiicola, the causative agent of snake fungal disease, indicates recent introductions to the USA.</title>
        <authorList>
            <person name="Ladner J.T."/>
            <person name="Palmer J.M."/>
            <person name="Ettinger C.L."/>
            <person name="Stajich J.E."/>
            <person name="Farrell T.M."/>
            <person name="Glorioso B.M."/>
            <person name="Lawson B."/>
            <person name="Price S.J."/>
            <person name="Stengle A.G."/>
            <person name="Grear D.A."/>
            <person name="Lorch J.M."/>
        </authorList>
    </citation>
    <scope>NUCLEOTIDE SEQUENCE</scope>
    <source>
        <strain evidence="1">NWHC 24266-5</strain>
    </source>
</reference>
<evidence type="ECO:0000313" key="1">
    <source>
        <dbReference type="EMBL" id="KAI2387914.1"/>
    </source>
</evidence>
<protein>
    <submittedName>
        <fullName evidence="1">Uncharacterized protein</fullName>
    </submittedName>
</protein>
<sequence length="495" mass="55335">MASFFSPKSRAKARSIASLVETAGQADHPGSFDCKSTFSKMRKKRPPPICISVENGNVILTGPTPTSTVVYADPQWPSTPKTPHTAGCTNPRCIERDSGLLSLMQPPFASSSQPWLQSAPSSNPSTPPQRFFPMAELPGSVYNPMGAELATPATPRSVSFDYGARASLESPLSLVPSSAPPIGSSRFRDHSFEYDPPAEPTYNGKVISEMDFEDLMSSLPYLSPKQIQLYWRQAMQKEAQNVKSNPQGREQSSTFSRVNMLHPESERLSRLKAEYDIQLEEKKNEICNILELHDVRMGALCSFISERHSAEIDKSNDPSVRRVLEIIEGQKRRILSIPNDGKASSKESTRIHELETRVSDLEALVSHRSQKLNSYQSEHRILQRELDDFAKISQRQKQEIKEKNAQINVLNSKVTQLVNNMVPSVFPTSSPATSHQVEKELPSPLPCSSRKFEKSKQRRIQCSRTRSADTTTGSNSTRHRENLAFPDKPRRSTVV</sequence>
<comment type="caution">
    <text evidence="1">The sequence shown here is derived from an EMBL/GenBank/DDBJ whole genome shotgun (WGS) entry which is preliminary data.</text>
</comment>
<proteinExistence type="predicted"/>
<name>A0ACB8UXZ6_9EURO</name>
<gene>
    <name evidence="1" type="ORF">LOY88_002871</name>
</gene>
<accession>A0ACB8UXZ6</accession>
<dbReference type="EMBL" id="JALBCA010000035">
    <property type="protein sequence ID" value="KAI2387914.1"/>
    <property type="molecule type" value="Genomic_DNA"/>
</dbReference>